<comment type="caution">
    <text evidence="4">The sequence shown here is derived from an EMBL/GenBank/DDBJ whole genome shotgun (WGS) entry which is preliminary data.</text>
</comment>
<dbReference type="PROSITE" id="PS50294">
    <property type="entry name" value="WD_REPEATS_REGION"/>
    <property type="match status" value="5"/>
</dbReference>
<dbReference type="InterPro" id="IPR001680">
    <property type="entry name" value="WD40_rpt"/>
</dbReference>
<proteinExistence type="predicted"/>
<name>A0ABR3JBD1_9AGAR</name>
<dbReference type="EMBL" id="JASNQZ010000010">
    <property type="protein sequence ID" value="KAL0952450.1"/>
    <property type="molecule type" value="Genomic_DNA"/>
</dbReference>
<evidence type="ECO:0000313" key="4">
    <source>
        <dbReference type="EMBL" id="KAL0952450.1"/>
    </source>
</evidence>
<feature type="repeat" description="WD" evidence="3">
    <location>
        <begin position="181"/>
        <end position="222"/>
    </location>
</feature>
<feature type="repeat" description="WD" evidence="3">
    <location>
        <begin position="355"/>
        <end position="396"/>
    </location>
</feature>
<evidence type="ECO:0000256" key="2">
    <source>
        <dbReference type="ARBA" id="ARBA00022737"/>
    </source>
</evidence>
<dbReference type="PROSITE" id="PS00678">
    <property type="entry name" value="WD_REPEATS_1"/>
    <property type="match status" value="4"/>
</dbReference>
<feature type="repeat" description="WD" evidence="3">
    <location>
        <begin position="398"/>
        <end position="439"/>
    </location>
</feature>
<keyword evidence="1 3" id="KW-0853">WD repeat</keyword>
<keyword evidence="2" id="KW-0677">Repeat</keyword>
<dbReference type="InterPro" id="IPR020472">
    <property type="entry name" value="WD40_PAC1"/>
</dbReference>
<dbReference type="InterPro" id="IPR019775">
    <property type="entry name" value="WD40_repeat_CS"/>
</dbReference>
<sequence>MYSPHFGSPRAVQVGQRIHESVFHAIYNPDASYIPFARLNLGTQWDSETLREFMEEDPYTSATAIISKIRDFGSEPLSEAIADAFIRQTSSDAGLRSITEFPGSLDIVLNALRSYRAIIVHAGRKQQLAINSLVKVLAIFPHQPKATRKVAYHTLRGLVSLAKPQTDSLDTILERIGREPFYGQKACIASVAFTADGKRIISGSDDKLIRVWDAETGDEVTKPLEGHVWPARADAVLPDDTRIVAALSGETVETWRGKTGRNYQALYLGHHRVTRPAAISSDRRRMALGLWDGTIEVRDVAAEMQTMTSLKLEGHTDGVWSVAFSPDSSRLASGSWDKTVRLWDASTGKQLLEPLRGHSESVWTVAFSPDGKHVASGSEDCTACVWDAGTGQQVGEAYSGQSNCVFSLVFTPDGKHIVSGSDDWTIHIWEVETGHTIHSLRGHTGWVTSVAISPDGTRIVSGAEDMTIRLWDAHTGEQLLQPVDSTRPARRPW</sequence>
<evidence type="ECO:0000256" key="3">
    <source>
        <dbReference type="PROSITE-ProRule" id="PRU00221"/>
    </source>
</evidence>
<evidence type="ECO:0000313" key="5">
    <source>
        <dbReference type="Proteomes" id="UP001556367"/>
    </source>
</evidence>
<dbReference type="CDD" id="cd00200">
    <property type="entry name" value="WD40"/>
    <property type="match status" value="1"/>
</dbReference>
<dbReference type="Pfam" id="PF00400">
    <property type="entry name" value="WD40"/>
    <property type="match status" value="5"/>
</dbReference>
<evidence type="ECO:0008006" key="6">
    <source>
        <dbReference type="Google" id="ProtNLM"/>
    </source>
</evidence>
<organism evidence="4 5">
    <name type="scientific">Hohenbuehelia grisea</name>
    <dbReference type="NCBI Taxonomy" id="104357"/>
    <lineage>
        <taxon>Eukaryota</taxon>
        <taxon>Fungi</taxon>
        <taxon>Dikarya</taxon>
        <taxon>Basidiomycota</taxon>
        <taxon>Agaricomycotina</taxon>
        <taxon>Agaricomycetes</taxon>
        <taxon>Agaricomycetidae</taxon>
        <taxon>Agaricales</taxon>
        <taxon>Pleurotineae</taxon>
        <taxon>Pleurotaceae</taxon>
        <taxon>Hohenbuehelia</taxon>
    </lineage>
</organism>
<feature type="repeat" description="WD" evidence="3">
    <location>
        <begin position="312"/>
        <end position="353"/>
    </location>
</feature>
<dbReference type="PRINTS" id="PR00320">
    <property type="entry name" value="GPROTEINBRPT"/>
</dbReference>
<dbReference type="PANTHER" id="PTHR19848:SF8">
    <property type="entry name" value="F-BOX AND WD REPEAT DOMAIN CONTAINING 7"/>
    <property type="match status" value="1"/>
</dbReference>
<dbReference type="SUPFAM" id="SSF50998">
    <property type="entry name" value="Quinoprotein alcohol dehydrogenase-like"/>
    <property type="match status" value="1"/>
</dbReference>
<dbReference type="SMART" id="SM00320">
    <property type="entry name" value="WD40"/>
    <property type="match status" value="7"/>
</dbReference>
<dbReference type="InterPro" id="IPR011047">
    <property type="entry name" value="Quinoprotein_ADH-like_sf"/>
</dbReference>
<dbReference type="Proteomes" id="UP001556367">
    <property type="component" value="Unassembled WGS sequence"/>
</dbReference>
<dbReference type="InterPro" id="IPR015943">
    <property type="entry name" value="WD40/YVTN_repeat-like_dom_sf"/>
</dbReference>
<feature type="repeat" description="WD" evidence="3">
    <location>
        <begin position="440"/>
        <end position="481"/>
    </location>
</feature>
<keyword evidence="5" id="KW-1185">Reference proteome</keyword>
<dbReference type="PROSITE" id="PS50082">
    <property type="entry name" value="WD_REPEATS_2"/>
    <property type="match status" value="5"/>
</dbReference>
<dbReference type="Gene3D" id="2.130.10.10">
    <property type="entry name" value="YVTN repeat-like/Quinoprotein amine dehydrogenase"/>
    <property type="match status" value="3"/>
</dbReference>
<accession>A0ABR3JBD1</accession>
<evidence type="ECO:0000256" key="1">
    <source>
        <dbReference type="ARBA" id="ARBA00022574"/>
    </source>
</evidence>
<reference evidence="5" key="1">
    <citation type="submission" date="2024-06" db="EMBL/GenBank/DDBJ databases">
        <title>Multi-omics analyses provide insights into the biosynthesis of the anticancer antibiotic pleurotin in Hohenbuehelia grisea.</title>
        <authorList>
            <person name="Weaver J.A."/>
            <person name="Alberti F."/>
        </authorList>
    </citation>
    <scope>NUCLEOTIDE SEQUENCE [LARGE SCALE GENOMIC DNA]</scope>
    <source>
        <strain evidence="5">T-177</strain>
    </source>
</reference>
<gene>
    <name evidence="4" type="ORF">HGRIS_006719</name>
</gene>
<protein>
    <recommendedName>
        <fullName evidence="6">WD40 repeat-like protein</fullName>
    </recommendedName>
</protein>
<dbReference type="PANTHER" id="PTHR19848">
    <property type="entry name" value="WD40 REPEAT PROTEIN"/>
    <property type="match status" value="1"/>
</dbReference>